<dbReference type="Proteomes" id="UP000001062">
    <property type="component" value="Chromosome"/>
</dbReference>
<accession>F2K4V5</accession>
<dbReference type="KEGG" id="mme:Marme_3382"/>
<evidence type="ECO:0000313" key="2">
    <source>
        <dbReference type="Proteomes" id="UP000001062"/>
    </source>
</evidence>
<evidence type="ECO:0000313" key="1">
    <source>
        <dbReference type="EMBL" id="ADZ92598.1"/>
    </source>
</evidence>
<dbReference type="HOGENOM" id="CLU_2023931_0_0_6"/>
<sequence>MNHGEMIKFEAGVDDFVGHLKSELRRNALQLKKVSVPQCLATYRVSNLEMQAHLRLVLLGYPNGEPIARVSWLGSSGEERTCCYVNDVFEAITLKSNGRWVRSKRNPKETCLRELAHLLDGS</sequence>
<reference evidence="1 2" key="1">
    <citation type="journal article" date="2012" name="Stand. Genomic Sci.">
        <title>Complete genome sequence of the melanogenic marine bacterium Marinomonas mediterranea type strain (MMB-1(T)).</title>
        <authorList>
            <person name="Lucas-Elio P."/>
            <person name="Goodwin L."/>
            <person name="Woyke T."/>
            <person name="Pitluck S."/>
            <person name="Nolan M."/>
            <person name="Kyrpides N.C."/>
            <person name="Detter J.C."/>
            <person name="Copeland A."/>
            <person name="Teshima H."/>
            <person name="Bruce D."/>
            <person name="Detter C."/>
            <person name="Tapia R."/>
            <person name="Han S."/>
            <person name="Land M.L."/>
            <person name="Ivanova N."/>
            <person name="Mikhailova N."/>
            <person name="Johnston A.W."/>
            <person name="Sanchez-Amat A."/>
        </authorList>
    </citation>
    <scope>NUCLEOTIDE SEQUENCE [LARGE SCALE GENOMIC DNA]</scope>
    <source>
        <strain evidence="2">ATCC 700492 / JCM 21426 / NBRC 103028 / MMB-1</strain>
    </source>
</reference>
<organism evidence="1 2">
    <name type="scientific">Marinomonas mediterranea (strain ATCC 700492 / JCM 21426 / NBRC 103028 / MMB-1)</name>
    <dbReference type="NCBI Taxonomy" id="717774"/>
    <lineage>
        <taxon>Bacteria</taxon>
        <taxon>Pseudomonadati</taxon>
        <taxon>Pseudomonadota</taxon>
        <taxon>Gammaproteobacteria</taxon>
        <taxon>Oceanospirillales</taxon>
        <taxon>Oceanospirillaceae</taxon>
        <taxon>Marinomonas</taxon>
    </lineage>
</organism>
<name>F2K4V5_MARM1</name>
<dbReference type="EMBL" id="CP002583">
    <property type="protein sequence ID" value="ADZ92598.1"/>
    <property type="molecule type" value="Genomic_DNA"/>
</dbReference>
<keyword evidence="2" id="KW-1185">Reference proteome</keyword>
<dbReference type="RefSeq" id="WP_013662500.1">
    <property type="nucleotide sequence ID" value="NC_015276.1"/>
</dbReference>
<protein>
    <submittedName>
        <fullName evidence="1">Uncharacterized protein</fullName>
    </submittedName>
</protein>
<gene>
    <name evidence="1" type="ordered locus">Marme_3382</name>
</gene>
<dbReference type="AlphaFoldDB" id="F2K4V5"/>
<dbReference type="OrthoDB" id="6105458at2"/>
<proteinExistence type="predicted"/>
<dbReference type="PATRIC" id="fig|717774.3.peg.3482"/>